<dbReference type="AlphaFoldDB" id="A0A2I4ECJ1"/>
<sequence length="453" mass="48419">MSLPLPKVHAIYTSMADSATSSLLVILLLVSPLLCICSSQGSSTNLRVILTHVDAHRDLSPLQMIKRSMQRGKQRHGEFLAGLMVSTQGSSDVRTRVVGGDGEFRMSLSIGTPPVPFLAIMDTGSDLIWTQCKPCKACFKQPTPIFDPAESSSFAKVSCSSPLCKKWKDSKCGSSCEYSNSYGDGTSTEGFLATETFNFGGSDNESSVPDIGFGCGVNNDGPGLNHGAGIVGLGRGPLSLVSQLHTRQFSYCLTSIGGTNGSSSLFIGSAPSSVHISNASTTPLLENPVLPTFYYISLVGISVGRNRLSIPQSWFQLTKDGTGGLIVDSGTTITLLTEDAYDVLRREFLEQTKLELSDSSDNSGLDLCFDLPHGKYAKQIAVPKLIFHFTGLDLALPPENYMIVDEKMGLACLAMAPAGGFSTLGNIQQQNMLVVHNLEQKTMSFVPTDCGKL</sequence>
<evidence type="ECO:0000256" key="8">
    <source>
        <dbReference type="ARBA" id="ARBA00051299"/>
    </source>
</evidence>
<evidence type="ECO:0000256" key="9">
    <source>
        <dbReference type="ARBA" id="ARBA00053221"/>
    </source>
</evidence>
<evidence type="ECO:0000313" key="13">
    <source>
        <dbReference type="Proteomes" id="UP000235220"/>
    </source>
</evidence>
<dbReference type="Gramene" id="Jr13_26420_p1">
    <property type="protein sequence ID" value="cds.Jr13_26420_p1"/>
    <property type="gene ID" value="Jr13_26420"/>
</dbReference>
<dbReference type="RefSeq" id="XP_018817112.1">
    <property type="nucleotide sequence ID" value="XM_018961567.2"/>
</dbReference>
<dbReference type="FunFam" id="2.40.70.10:FF:000033">
    <property type="entry name" value="Aspartyl protease family protein"/>
    <property type="match status" value="1"/>
</dbReference>
<keyword evidence="13" id="KW-1185">Reference proteome</keyword>
<reference evidence="14" key="1">
    <citation type="submission" date="2025-08" db="UniProtKB">
        <authorList>
            <consortium name="RefSeq"/>
        </authorList>
    </citation>
    <scope>IDENTIFICATION</scope>
    <source>
        <tissue evidence="14">Leaves</tissue>
    </source>
</reference>
<dbReference type="PANTHER" id="PTHR47967:SF130">
    <property type="entry name" value="ASPARTIC PROTEINASE NEPENTHESIN-1-LIKE"/>
    <property type="match status" value="1"/>
</dbReference>
<comment type="catalytic activity">
    <reaction evidence="8">
        <text>Similar to pepsin, but also cleaves on either side of Asp and at Lys-|-Arg.</text>
        <dbReference type="EC" id="3.4.23.12"/>
    </reaction>
</comment>
<evidence type="ECO:0000256" key="3">
    <source>
        <dbReference type="ARBA" id="ARBA00022729"/>
    </source>
</evidence>
<evidence type="ECO:0000256" key="4">
    <source>
        <dbReference type="ARBA" id="ARBA00022750"/>
    </source>
</evidence>
<dbReference type="InterPro" id="IPR051708">
    <property type="entry name" value="Plant_Aspart_Prot_A1"/>
</dbReference>
<dbReference type="EC" id="3.4.23.12" evidence="10"/>
<dbReference type="Pfam" id="PF14543">
    <property type="entry name" value="TAXi_N"/>
    <property type="match status" value="1"/>
</dbReference>
<protein>
    <recommendedName>
        <fullName evidence="10">nepenthesin</fullName>
        <ecNumber evidence="10">3.4.23.12</ecNumber>
    </recommendedName>
</protein>
<name>A0A2I4ECJ1_JUGRE</name>
<dbReference type="Pfam" id="PF14541">
    <property type="entry name" value="TAXi_C"/>
    <property type="match status" value="1"/>
</dbReference>
<evidence type="ECO:0000256" key="11">
    <source>
        <dbReference type="RuleBase" id="RU000454"/>
    </source>
</evidence>
<dbReference type="PRINTS" id="PR00792">
    <property type="entry name" value="PEPSIN"/>
</dbReference>
<dbReference type="KEGG" id="jre:108988331"/>
<dbReference type="InterPro" id="IPR032799">
    <property type="entry name" value="TAXi_C"/>
</dbReference>
<dbReference type="PROSITE" id="PS00141">
    <property type="entry name" value="ASP_PROTEASE"/>
    <property type="match status" value="1"/>
</dbReference>
<proteinExistence type="inferred from homology"/>
<evidence type="ECO:0000256" key="7">
    <source>
        <dbReference type="ARBA" id="ARBA00023180"/>
    </source>
</evidence>
<keyword evidence="3" id="KW-0732">Signal</keyword>
<dbReference type="PANTHER" id="PTHR47967">
    <property type="entry name" value="OS07G0603500 PROTEIN-RELATED"/>
    <property type="match status" value="1"/>
</dbReference>
<dbReference type="Proteomes" id="UP000235220">
    <property type="component" value="Chromosome 13"/>
</dbReference>
<dbReference type="InterPro" id="IPR021109">
    <property type="entry name" value="Peptidase_aspartic_dom_sf"/>
</dbReference>
<evidence type="ECO:0000259" key="12">
    <source>
        <dbReference type="PROSITE" id="PS51767"/>
    </source>
</evidence>
<organism evidence="13 14">
    <name type="scientific">Juglans regia</name>
    <name type="common">English walnut</name>
    <dbReference type="NCBI Taxonomy" id="51240"/>
    <lineage>
        <taxon>Eukaryota</taxon>
        <taxon>Viridiplantae</taxon>
        <taxon>Streptophyta</taxon>
        <taxon>Embryophyta</taxon>
        <taxon>Tracheophyta</taxon>
        <taxon>Spermatophyta</taxon>
        <taxon>Magnoliopsida</taxon>
        <taxon>eudicotyledons</taxon>
        <taxon>Gunneridae</taxon>
        <taxon>Pentapetalae</taxon>
        <taxon>rosids</taxon>
        <taxon>fabids</taxon>
        <taxon>Fagales</taxon>
        <taxon>Juglandaceae</taxon>
        <taxon>Juglans</taxon>
    </lineage>
</organism>
<evidence type="ECO:0000256" key="2">
    <source>
        <dbReference type="ARBA" id="ARBA00022670"/>
    </source>
</evidence>
<evidence type="ECO:0000256" key="5">
    <source>
        <dbReference type="ARBA" id="ARBA00022801"/>
    </source>
</evidence>
<dbReference type="InterPro" id="IPR034161">
    <property type="entry name" value="Pepsin-like_plant"/>
</dbReference>
<keyword evidence="6" id="KW-0865">Zymogen</keyword>
<dbReference type="OrthoDB" id="660550at2759"/>
<dbReference type="InterPro" id="IPR001461">
    <property type="entry name" value="Aspartic_peptidase_A1"/>
</dbReference>
<comment type="similarity">
    <text evidence="1 11">Belongs to the peptidase A1 family.</text>
</comment>
<dbReference type="FunFam" id="2.40.70.10:FF:000016">
    <property type="entry name" value="Probable aspartic protease At2g35615"/>
    <property type="match status" value="1"/>
</dbReference>
<evidence type="ECO:0000256" key="1">
    <source>
        <dbReference type="ARBA" id="ARBA00007447"/>
    </source>
</evidence>
<evidence type="ECO:0000256" key="10">
    <source>
        <dbReference type="ARBA" id="ARBA00067063"/>
    </source>
</evidence>
<feature type="domain" description="Peptidase A1" evidence="12">
    <location>
        <begin position="104"/>
        <end position="446"/>
    </location>
</feature>
<dbReference type="InterPro" id="IPR032861">
    <property type="entry name" value="TAXi_N"/>
</dbReference>
<dbReference type="Gene3D" id="2.40.70.10">
    <property type="entry name" value="Acid Proteases"/>
    <property type="match status" value="2"/>
</dbReference>
<dbReference type="GeneID" id="108988331"/>
<evidence type="ECO:0000256" key="6">
    <source>
        <dbReference type="ARBA" id="ARBA00023145"/>
    </source>
</evidence>
<comment type="function">
    <text evidence="9">Extracellular proteinase found in the pitcher fluid of carnivorous plants. Digest prey for nitrogen uptake.</text>
</comment>
<evidence type="ECO:0000313" key="14">
    <source>
        <dbReference type="RefSeq" id="XP_018817112.1"/>
    </source>
</evidence>
<dbReference type="SUPFAM" id="SSF50630">
    <property type="entry name" value="Acid proteases"/>
    <property type="match status" value="1"/>
</dbReference>
<keyword evidence="4 11" id="KW-0064">Aspartyl protease</keyword>
<keyword evidence="7" id="KW-0325">Glycoprotein</keyword>
<dbReference type="PROSITE" id="PS51767">
    <property type="entry name" value="PEPTIDASE_A1"/>
    <property type="match status" value="1"/>
</dbReference>
<dbReference type="GO" id="GO:0005576">
    <property type="term" value="C:extracellular region"/>
    <property type="evidence" value="ECO:0000318"/>
    <property type="project" value="GO_Central"/>
</dbReference>
<dbReference type="GO" id="GO:0004190">
    <property type="term" value="F:aspartic-type endopeptidase activity"/>
    <property type="evidence" value="ECO:0000318"/>
    <property type="project" value="GO_Central"/>
</dbReference>
<accession>A0A2I4ECJ1</accession>
<dbReference type="STRING" id="51240.A0A2I4ECJ1"/>
<dbReference type="GO" id="GO:0006508">
    <property type="term" value="P:proteolysis"/>
    <property type="evidence" value="ECO:0007669"/>
    <property type="project" value="UniProtKB-KW"/>
</dbReference>
<gene>
    <name evidence="14" type="primary">LOC108988331</name>
</gene>
<keyword evidence="5 11" id="KW-0378">Hydrolase</keyword>
<dbReference type="InterPro" id="IPR033121">
    <property type="entry name" value="PEPTIDASE_A1"/>
</dbReference>
<keyword evidence="2 11" id="KW-0645">Protease</keyword>
<dbReference type="CDD" id="cd05476">
    <property type="entry name" value="pepsin_A_like_plant"/>
    <property type="match status" value="1"/>
</dbReference>
<dbReference type="InterPro" id="IPR001969">
    <property type="entry name" value="Aspartic_peptidase_AS"/>
</dbReference>